<evidence type="ECO:0000256" key="5">
    <source>
        <dbReference type="ARBA" id="ARBA00022837"/>
    </source>
</evidence>
<keyword evidence="7 9" id="KW-0406">Ion transport</keyword>
<dbReference type="GO" id="GO:0016020">
    <property type="term" value="C:membrane"/>
    <property type="evidence" value="ECO:0007669"/>
    <property type="project" value="InterPro"/>
</dbReference>
<feature type="transmembrane region" description="Helical" evidence="9">
    <location>
        <begin position="70"/>
        <end position="93"/>
    </location>
</feature>
<feature type="transmembrane region" description="Helical" evidence="9">
    <location>
        <begin position="37"/>
        <end position="63"/>
    </location>
</feature>
<dbReference type="Pfam" id="PF01699">
    <property type="entry name" value="Na_Ca_ex"/>
    <property type="match status" value="2"/>
</dbReference>
<name>A0A7C4KJ73_9CHLR</name>
<evidence type="ECO:0000256" key="8">
    <source>
        <dbReference type="ARBA" id="ARBA00023136"/>
    </source>
</evidence>
<dbReference type="Gene3D" id="1.20.1420.30">
    <property type="entry name" value="NCX, central ion-binding region"/>
    <property type="match status" value="1"/>
</dbReference>
<feature type="transmembrane region" description="Helical" evidence="9">
    <location>
        <begin position="168"/>
        <end position="189"/>
    </location>
</feature>
<protein>
    <recommendedName>
        <fullName evidence="9">Ca(2+)/H(+) antiporter</fullName>
    </recommendedName>
</protein>
<dbReference type="InterPro" id="IPR044880">
    <property type="entry name" value="NCX_ion-bd_dom_sf"/>
</dbReference>
<evidence type="ECO:0000256" key="4">
    <source>
        <dbReference type="ARBA" id="ARBA00022692"/>
    </source>
</evidence>
<evidence type="ECO:0000256" key="2">
    <source>
        <dbReference type="ARBA" id="ARBA00022448"/>
    </source>
</evidence>
<evidence type="ECO:0000256" key="1">
    <source>
        <dbReference type="ARBA" id="ARBA00004127"/>
    </source>
</evidence>
<feature type="transmembrane region" description="Helical" evidence="9">
    <location>
        <begin position="14"/>
        <end position="31"/>
    </location>
</feature>
<keyword evidence="8 9" id="KW-0472">Membrane</keyword>
<evidence type="ECO:0000256" key="7">
    <source>
        <dbReference type="ARBA" id="ARBA00023065"/>
    </source>
</evidence>
<dbReference type="InterPro" id="IPR004798">
    <property type="entry name" value="CAX-like"/>
</dbReference>
<keyword evidence="9" id="KW-0050">Antiport</keyword>
<comment type="function">
    <text evidence="9">Ca(+)/H(+) antiporter that extrudes calcium in exchange for external protons.</text>
</comment>
<feature type="transmembrane region" description="Helical" evidence="9">
    <location>
        <begin position="282"/>
        <end position="305"/>
    </location>
</feature>
<dbReference type="GO" id="GO:0006874">
    <property type="term" value="P:intracellular calcium ion homeostasis"/>
    <property type="evidence" value="ECO:0007669"/>
    <property type="project" value="TreeGrafter"/>
</dbReference>
<keyword evidence="6 9" id="KW-1133">Transmembrane helix</keyword>
<comment type="similarity">
    <text evidence="9">Belongs to the Ca(2+):cation antiporter (CaCA) (TC 2.A.19) family.</text>
</comment>
<dbReference type="InterPro" id="IPR004713">
    <property type="entry name" value="CaH_exchang"/>
</dbReference>
<reference evidence="11" key="1">
    <citation type="journal article" date="2020" name="mSystems">
        <title>Genome- and Community-Level Interaction Insights into Carbon Utilization and Element Cycling Functions of Hydrothermarchaeota in Hydrothermal Sediment.</title>
        <authorList>
            <person name="Zhou Z."/>
            <person name="Liu Y."/>
            <person name="Xu W."/>
            <person name="Pan J."/>
            <person name="Luo Z.H."/>
            <person name="Li M."/>
        </authorList>
    </citation>
    <scope>NUCLEOTIDE SEQUENCE [LARGE SCALE GENOMIC DNA]</scope>
    <source>
        <strain evidence="11">SpSt-573</strain>
    </source>
</reference>
<feature type="transmembrane region" description="Helical" evidence="9">
    <location>
        <begin position="138"/>
        <end position="156"/>
    </location>
</feature>
<dbReference type="GO" id="GO:0012505">
    <property type="term" value="C:endomembrane system"/>
    <property type="evidence" value="ECO:0007669"/>
    <property type="project" value="UniProtKB-SubCell"/>
</dbReference>
<sequence>MHNRSIIHFIKRKPLNILLLAFPLAFIARLVNWNPVWVFLISAIALIPLAGLIGEATEALAVVTGPRIGGLLNATLGNAAELIITLVAIRAGYLELVKASITGSILGNLLLVMGFSMVVGGVKHGLQTFDRRQAGNHAILLTLVIIALVVPSLFSHSIGSELSVQVEALSLGVAAIMMILYGLGVFYSLKTAKGPMAYHDGGKRPAPEMGLLTAVILLTVATMGVVIMSELLVGAVENVTENLGLSEFFLGIILIPIIGNVAEHLVAVQVAGRNQMELSLEIAVSSSLQIALFVAPLLVFISLLLGHPLTLIFNQFELLALGAAVVIAALVAADGESNWLEGAALLAVYLILGIGFFLLP</sequence>
<feature type="domain" description="Sodium/calcium exchanger membrane region" evidence="10">
    <location>
        <begin position="36"/>
        <end position="189"/>
    </location>
</feature>
<gene>
    <name evidence="11" type="primary">cax</name>
    <name evidence="11" type="ORF">ENT37_06695</name>
</gene>
<evidence type="ECO:0000313" key="11">
    <source>
        <dbReference type="EMBL" id="HGS21539.1"/>
    </source>
</evidence>
<evidence type="ECO:0000259" key="10">
    <source>
        <dbReference type="Pfam" id="PF01699"/>
    </source>
</evidence>
<organism evidence="11">
    <name type="scientific">Anaerolinea thermolimosa</name>
    <dbReference type="NCBI Taxonomy" id="229919"/>
    <lineage>
        <taxon>Bacteria</taxon>
        <taxon>Bacillati</taxon>
        <taxon>Chloroflexota</taxon>
        <taxon>Anaerolineae</taxon>
        <taxon>Anaerolineales</taxon>
        <taxon>Anaerolineaceae</taxon>
        <taxon>Anaerolinea</taxon>
    </lineage>
</organism>
<dbReference type="GO" id="GO:0015369">
    <property type="term" value="F:calcium:proton antiporter activity"/>
    <property type="evidence" value="ECO:0007669"/>
    <property type="project" value="UniProtKB-UniRule"/>
</dbReference>
<feature type="transmembrane region" description="Helical" evidence="9">
    <location>
        <begin position="105"/>
        <end position="126"/>
    </location>
</feature>
<feature type="domain" description="Sodium/calcium exchanger membrane region" evidence="10">
    <location>
        <begin position="214"/>
        <end position="352"/>
    </location>
</feature>
<keyword evidence="4 9" id="KW-0812">Transmembrane</keyword>
<feature type="transmembrane region" description="Helical" evidence="9">
    <location>
        <begin position="209"/>
        <end position="228"/>
    </location>
</feature>
<dbReference type="PANTHER" id="PTHR31503">
    <property type="entry name" value="VACUOLAR CALCIUM ION TRANSPORTER"/>
    <property type="match status" value="1"/>
</dbReference>
<feature type="transmembrane region" description="Helical" evidence="9">
    <location>
        <begin position="311"/>
        <end position="332"/>
    </location>
</feature>
<proteinExistence type="inferred from homology"/>
<dbReference type="InterPro" id="IPR004837">
    <property type="entry name" value="NaCa_Exmemb"/>
</dbReference>
<evidence type="ECO:0000256" key="9">
    <source>
        <dbReference type="RuleBase" id="RU365028"/>
    </source>
</evidence>
<keyword evidence="5 9" id="KW-0106">Calcium</keyword>
<dbReference type="AlphaFoldDB" id="A0A7C4KJ73"/>
<dbReference type="NCBIfam" id="TIGR00378">
    <property type="entry name" value="cax"/>
    <property type="match status" value="1"/>
</dbReference>
<dbReference type="EMBL" id="DSYK01000333">
    <property type="protein sequence ID" value="HGS21539.1"/>
    <property type="molecule type" value="Genomic_DNA"/>
</dbReference>
<feature type="transmembrane region" description="Helical" evidence="9">
    <location>
        <begin position="248"/>
        <end position="270"/>
    </location>
</feature>
<evidence type="ECO:0000256" key="6">
    <source>
        <dbReference type="ARBA" id="ARBA00022989"/>
    </source>
</evidence>
<accession>A0A7C4KJ73</accession>
<keyword evidence="3 9" id="KW-0109">Calcium transport</keyword>
<keyword evidence="2 9" id="KW-0813">Transport</keyword>
<dbReference type="PANTHER" id="PTHR31503:SF22">
    <property type="entry name" value="VACUOLAR CALCIUM ION TRANSPORTER"/>
    <property type="match status" value="1"/>
</dbReference>
<feature type="transmembrane region" description="Helical" evidence="9">
    <location>
        <begin position="339"/>
        <end position="359"/>
    </location>
</feature>
<comment type="caution">
    <text evidence="11">The sequence shown here is derived from an EMBL/GenBank/DDBJ whole genome shotgun (WGS) entry which is preliminary data.</text>
</comment>
<evidence type="ECO:0000256" key="3">
    <source>
        <dbReference type="ARBA" id="ARBA00022568"/>
    </source>
</evidence>
<comment type="subcellular location">
    <subcellularLocation>
        <location evidence="1">Endomembrane system</location>
        <topology evidence="1">Multi-pass membrane protein</topology>
    </subcellularLocation>
</comment>